<evidence type="ECO:0000256" key="1">
    <source>
        <dbReference type="ARBA" id="ARBA00023015"/>
    </source>
</evidence>
<dbReference type="InterPro" id="IPR036093">
    <property type="entry name" value="NAC_dom_sf"/>
</dbReference>
<protein>
    <submittedName>
        <fullName evidence="6">NAC protein</fullName>
    </submittedName>
</protein>
<proteinExistence type="evidence at transcript level"/>
<evidence type="ECO:0000259" key="5">
    <source>
        <dbReference type="PROSITE" id="PS51005"/>
    </source>
</evidence>
<dbReference type="PANTHER" id="PTHR31719:SF130">
    <property type="entry name" value="NAC DOMAIN-CONTAINING PROTEIN 18"/>
    <property type="match status" value="1"/>
</dbReference>
<evidence type="ECO:0000256" key="4">
    <source>
        <dbReference type="ARBA" id="ARBA00023242"/>
    </source>
</evidence>
<dbReference type="InterPro" id="IPR003441">
    <property type="entry name" value="NAC-dom"/>
</dbReference>
<dbReference type="GO" id="GO:0006355">
    <property type="term" value="P:regulation of DNA-templated transcription"/>
    <property type="evidence" value="ECO:0007669"/>
    <property type="project" value="InterPro"/>
</dbReference>
<dbReference type="PANTHER" id="PTHR31719">
    <property type="entry name" value="NAC TRANSCRIPTION FACTOR 56"/>
    <property type="match status" value="1"/>
</dbReference>
<keyword evidence="2" id="KW-0238">DNA-binding</keyword>
<evidence type="ECO:0000256" key="3">
    <source>
        <dbReference type="ARBA" id="ARBA00023163"/>
    </source>
</evidence>
<dbReference type="Gene3D" id="2.170.150.80">
    <property type="entry name" value="NAC domain"/>
    <property type="match status" value="1"/>
</dbReference>
<name>A0A4Y1P0P1_9LILI</name>
<dbReference type="SUPFAM" id="SSF101941">
    <property type="entry name" value="NAC domain"/>
    <property type="match status" value="1"/>
</dbReference>
<feature type="domain" description="NAC" evidence="5">
    <location>
        <begin position="15"/>
        <end position="163"/>
    </location>
</feature>
<sequence>MANPILTENNRVIRLPPGFRFRPTDDELVAQYLTRKALSKPLPANIIIEIDLGKHDPWDLPGVNDGEGYFFSLRGRYTRAAAPSGYWKATGRARQVMDSGQVVGMKKVLRFYHNGSRTDWIMHEYRLASGEGNTSRRRLNSKCIKRASTLEIKEWVACRILKKERAARVVSERALSSSSLSCLTEVFECSDGEDDSINSASTQCVRKG</sequence>
<evidence type="ECO:0000313" key="6">
    <source>
        <dbReference type="EMBL" id="AXU39994.1"/>
    </source>
</evidence>
<dbReference type="EMBL" id="MF398204">
    <property type="protein sequence ID" value="AXU39994.1"/>
    <property type="molecule type" value="mRNA"/>
</dbReference>
<evidence type="ECO:0000256" key="2">
    <source>
        <dbReference type="ARBA" id="ARBA00023125"/>
    </source>
</evidence>
<dbReference type="AlphaFoldDB" id="A0A4Y1P0P1"/>
<reference evidence="6" key="1">
    <citation type="submission" date="2017-06" db="EMBL/GenBank/DDBJ databases">
        <authorList>
            <person name="Zhang Y.-N."/>
        </authorList>
    </citation>
    <scope>NUCLEOTIDE SEQUENCE</scope>
</reference>
<accession>A0A4Y1P0P1</accession>
<dbReference type="Pfam" id="PF02365">
    <property type="entry name" value="NAM"/>
    <property type="match status" value="1"/>
</dbReference>
<dbReference type="GO" id="GO:0003677">
    <property type="term" value="F:DNA binding"/>
    <property type="evidence" value="ECO:0007669"/>
    <property type="project" value="UniProtKB-KW"/>
</dbReference>
<organism evidence="6">
    <name type="scientific">Lilium pumilum</name>
    <dbReference type="NCBI Taxonomy" id="82327"/>
    <lineage>
        <taxon>Eukaryota</taxon>
        <taxon>Viridiplantae</taxon>
        <taxon>Streptophyta</taxon>
        <taxon>Embryophyta</taxon>
        <taxon>Tracheophyta</taxon>
        <taxon>Spermatophyta</taxon>
        <taxon>Magnoliopsida</taxon>
        <taxon>Liliopsida</taxon>
        <taxon>Liliales</taxon>
        <taxon>Liliaceae</taxon>
        <taxon>Lilium</taxon>
    </lineage>
</organism>
<dbReference type="SMR" id="A0A4Y1P0P1"/>
<keyword evidence="1" id="KW-0805">Transcription regulation</keyword>
<keyword evidence="4" id="KW-0539">Nucleus</keyword>
<dbReference type="PROSITE" id="PS51005">
    <property type="entry name" value="NAC"/>
    <property type="match status" value="1"/>
</dbReference>
<keyword evidence="3" id="KW-0804">Transcription</keyword>